<evidence type="ECO:0000313" key="1">
    <source>
        <dbReference type="EMBL" id="CAG8848650.1"/>
    </source>
</evidence>
<comment type="caution">
    <text evidence="1">The sequence shown here is derived from an EMBL/GenBank/DDBJ whole genome shotgun (WGS) entry which is preliminary data.</text>
</comment>
<feature type="non-terminal residue" evidence="1">
    <location>
        <position position="51"/>
    </location>
</feature>
<name>A0ACA9SUY3_9GLOM</name>
<feature type="non-terminal residue" evidence="1">
    <location>
        <position position="1"/>
    </location>
</feature>
<proteinExistence type="predicted"/>
<dbReference type="EMBL" id="CAJVQC010161739">
    <property type="protein sequence ID" value="CAG8848650.1"/>
    <property type="molecule type" value="Genomic_DNA"/>
</dbReference>
<accession>A0ACA9SUY3</accession>
<evidence type="ECO:0000313" key="2">
    <source>
        <dbReference type="Proteomes" id="UP000789920"/>
    </source>
</evidence>
<protein>
    <submittedName>
        <fullName evidence="1">9969_t:CDS:1</fullName>
    </submittedName>
</protein>
<dbReference type="Proteomes" id="UP000789920">
    <property type="component" value="Unassembled WGS sequence"/>
</dbReference>
<keyword evidence="2" id="KW-1185">Reference proteome</keyword>
<reference evidence="1" key="1">
    <citation type="submission" date="2021-06" db="EMBL/GenBank/DDBJ databases">
        <authorList>
            <person name="Kallberg Y."/>
            <person name="Tangrot J."/>
            <person name="Rosling A."/>
        </authorList>
    </citation>
    <scope>NUCLEOTIDE SEQUENCE</scope>
    <source>
        <strain evidence="1">MA461A</strain>
    </source>
</reference>
<gene>
    <name evidence="1" type="ORF">RPERSI_LOCUS35226</name>
</gene>
<sequence length="51" mass="5841">DNDSLIKATYKNQHSFRLEWIPFNDFTDITRIGTGGFSEIYTATWTKGGII</sequence>
<organism evidence="1 2">
    <name type="scientific">Racocetra persica</name>
    <dbReference type="NCBI Taxonomy" id="160502"/>
    <lineage>
        <taxon>Eukaryota</taxon>
        <taxon>Fungi</taxon>
        <taxon>Fungi incertae sedis</taxon>
        <taxon>Mucoromycota</taxon>
        <taxon>Glomeromycotina</taxon>
        <taxon>Glomeromycetes</taxon>
        <taxon>Diversisporales</taxon>
        <taxon>Gigasporaceae</taxon>
        <taxon>Racocetra</taxon>
    </lineage>
</organism>